<name>A0A0P1A3Y6_PLAHL</name>
<evidence type="ECO:0000313" key="2">
    <source>
        <dbReference type="EMBL" id="CEG35201.1"/>
    </source>
</evidence>
<accession>A0A0P1A3Y6</accession>
<feature type="region of interest" description="Disordered" evidence="1">
    <location>
        <begin position="17"/>
        <end position="37"/>
    </location>
</feature>
<keyword evidence="3" id="KW-1185">Reference proteome</keyword>
<dbReference type="Proteomes" id="UP000054928">
    <property type="component" value="Unassembled WGS sequence"/>
</dbReference>
<dbReference type="GeneID" id="36398228"/>
<sequence length="56" mass="6000">MLLSALKTIESHKVDVSVKNGNTQSHSSKSISAKSGMSDHMSHFANFASGKIHRSS</sequence>
<organism evidence="2 3">
    <name type="scientific">Plasmopara halstedii</name>
    <name type="common">Downy mildew of sunflower</name>
    <dbReference type="NCBI Taxonomy" id="4781"/>
    <lineage>
        <taxon>Eukaryota</taxon>
        <taxon>Sar</taxon>
        <taxon>Stramenopiles</taxon>
        <taxon>Oomycota</taxon>
        <taxon>Peronosporomycetes</taxon>
        <taxon>Peronosporales</taxon>
        <taxon>Peronosporaceae</taxon>
        <taxon>Plasmopara</taxon>
    </lineage>
</organism>
<feature type="compositionally biased region" description="Low complexity" evidence="1">
    <location>
        <begin position="25"/>
        <end position="37"/>
    </location>
</feature>
<proteinExistence type="predicted"/>
<dbReference type="EMBL" id="CCYD01000019">
    <property type="protein sequence ID" value="CEG35201.1"/>
    <property type="molecule type" value="Genomic_DNA"/>
</dbReference>
<reference evidence="3" key="1">
    <citation type="submission" date="2014-09" db="EMBL/GenBank/DDBJ databases">
        <authorList>
            <person name="Sharma Rahul"/>
            <person name="Thines Marco"/>
        </authorList>
    </citation>
    <scope>NUCLEOTIDE SEQUENCE [LARGE SCALE GENOMIC DNA]</scope>
</reference>
<evidence type="ECO:0000313" key="3">
    <source>
        <dbReference type="Proteomes" id="UP000054928"/>
    </source>
</evidence>
<protein>
    <submittedName>
        <fullName evidence="2">Uncharacterized protein</fullName>
    </submittedName>
</protein>
<dbReference type="RefSeq" id="XP_024571570.1">
    <property type="nucleotide sequence ID" value="XM_024719778.1"/>
</dbReference>
<dbReference type="AlphaFoldDB" id="A0A0P1A3Y6"/>
<evidence type="ECO:0000256" key="1">
    <source>
        <dbReference type="SAM" id="MobiDB-lite"/>
    </source>
</evidence>